<keyword evidence="2" id="KW-0597">Phosphoprotein</keyword>
<feature type="coiled-coil region" evidence="5">
    <location>
        <begin position="573"/>
        <end position="600"/>
    </location>
</feature>
<feature type="compositionally biased region" description="Polar residues" evidence="6">
    <location>
        <begin position="776"/>
        <end position="791"/>
    </location>
</feature>
<accession>A0A8D0CPR0</accession>
<dbReference type="GO" id="GO:0005615">
    <property type="term" value="C:extracellular space"/>
    <property type="evidence" value="ECO:0007669"/>
    <property type="project" value="InterPro"/>
</dbReference>
<dbReference type="InterPro" id="IPR027882">
    <property type="entry name" value="SOGA1/2-like_CC"/>
</dbReference>
<feature type="region of interest" description="Disordered" evidence="6">
    <location>
        <begin position="1020"/>
        <end position="1045"/>
    </location>
</feature>
<dbReference type="GO" id="GO:0016020">
    <property type="term" value="C:membrane"/>
    <property type="evidence" value="ECO:0007669"/>
    <property type="project" value="UniProtKB-SubCell"/>
</dbReference>
<feature type="domain" description="SOGA coiled-coil" evidence="7">
    <location>
        <begin position="72"/>
        <end position="166"/>
    </location>
</feature>
<feature type="domain" description="SOGA coiled-coil" evidence="7">
    <location>
        <begin position="191"/>
        <end position="275"/>
    </location>
</feature>
<keyword evidence="10" id="KW-1185">Reference proteome</keyword>
<feature type="coiled-coil region" evidence="5">
    <location>
        <begin position="142"/>
        <end position="233"/>
    </location>
</feature>
<evidence type="ECO:0000313" key="9">
    <source>
        <dbReference type="Ensembl" id="ENSSLUP00000006248.1"/>
    </source>
</evidence>
<dbReference type="PANTHER" id="PTHR15742:SF1">
    <property type="entry name" value="PROTEIN SOGA1"/>
    <property type="match status" value="1"/>
</dbReference>
<dbReference type="AlphaFoldDB" id="A0A8D0CPR0"/>
<feature type="region of interest" description="Disordered" evidence="6">
    <location>
        <begin position="859"/>
        <end position="879"/>
    </location>
</feature>
<dbReference type="Proteomes" id="UP000694568">
    <property type="component" value="Unplaced"/>
</dbReference>
<feature type="region of interest" description="Disordered" evidence="6">
    <location>
        <begin position="760"/>
        <end position="796"/>
    </location>
</feature>
<evidence type="ECO:0000313" key="10">
    <source>
        <dbReference type="Proteomes" id="UP000694568"/>
    </source>
</evidence>
<evidence type="ECO:0000256" key="5">
    <source>
        <dbReference type="SAM" id="Coils"/>
    </source>
</evidence>
<keyword evidence="4" id="KW-0472">Membrane</keyword>
<feature type="region of interest" description="Disordered" evidence="6">
    <location>
        <begin position="287"/>
        <end position="325"/>
    </location>
</feature>
<organism evidence="9 10">
    <name type="scientific">Sander lucioperca</name>
    <name type="common">Pike-perch</name>
    <name type="synonym">Perca lucioperca</name>
    <dbReference type="NCBI Taxonomy" id="283035"/>
    <lineage>
        <taxon>Eukaryota</taxon>
        <taxon>Metazoa</taxon>
        <taxon>Chordata</taxon>
        <taxon>Craniata</taxon>
        <taxon>Vertebrata</taxon>
        <taxon>Euteleostomi</taxon>
        <taxon>Actinopterygii</taxon>
        <taxon>Neopterygii</taxon>
        <taxon>Teleostei</taxon>
        <taxon>Neoteleostei</taxon>
        <taxon>Acanthomorphata</taxon>
        <taxon>Eupercaria</taxon>
        <taxon>Perciformes</taxon>
        <taxon>Percoidei</taxon>
        <taxon>Percidae</taxon>
        <taxon>Luciopercinae</taxon>
        <taxon>Sander</taxon>
    </lineage>
</organism>
<dbReference type="Pfam" id="PF14818">
    <property type="entry name" value="SOGA1-2-like_CC"/>
    <property type="match status" value="1"/>
</dbReference>
<evidence type="ECO:0000256" key="1">
    <source>
        <dbReference type="ARBA" id="ARBA00004370"/>
    </source>
</evidence>
<evidence type="ECO:0000256" key="6">
    <source>
        <dbReference type="SAM" id="MobiDB-lite"/>
    </source>
</evidence>
<feature type="domain" description="SOGA 1/2-like coiled-coil" evidence="8">
    <location>
        <begin position="668"/>
        <end position="710"/>
    </location>
</feature>
<comment type="subcellular location">
    <subcellularLocation>
        <location evidence="1">Membrane</location>
    </subcellularLocation>
</comment>
<reference evidence="9" key="2">
    <citation type="submission" date="2025-09" db="UniProtKB">
        <authorList>
            <consortium name="Ensembl"/>
        </authorList>
    </citation>
    <scope>IDENTIFICATION</scope>
</reference>
<sequence length="1166" mass="128219">IRLHSQLDSVEKKRSRLDQENEELRVRLQDLEVAKQVLQQEIDKVGSKSHSYKKRVARPNNKPDKKFCPQEDSSDLKCQLHFAKEESALMCKKLTKLVKDSDAMKEELAKYRSLYGDVNVSLTVEEVADSPHTREAEIRVHLKLVEEEANLLSRRIVELEVENRGLRAEMDDMKGPQGGAMVLGGGASSENVMELQRHLQFVEEEADLLRRSLIEMEEQNKLLMNEINRYKSDLPPPTSTLTDAPAQEEEIRLARLQIGELSGKVKKLQYENRVLLSNLQRCDLASYHAPSSSSSSSSLRLALETDAEAGDSAESPQLTIYQPGPFPHTANNERLCDKVCYFFVPQISELSDLADRPLVGALTSRLQALHTQLQAFVERVDSQGKPPAGGRDPQVEGASPLASPCASLPCSGDQQDRLNTAVKKVKDKKNTPTSHFLSLLTKRFDIKSSLIIPSQTVFPSQLQEEHQKALLRRDFQLQSLGLQARLQQKLWSQERTLLVQESQHLKQALLLLSLKLRCFLKQWRLGCRKDTEWKDILEMNSLKDLYLLLEEENLTSPAHQSDKRASSAVSSTLADLKVALQDLSGELRQERQGSQELTQQFAKAKASWEVERTELKSLIVQFETKAGKAAAVGLSATDALDPPDLKAAQKRECEEHQHLLADSYAAVMDLTKQLQIGERNWGREKLELLERFSQERAQWEQRLGEATAQQGKTLEVGDTCKTWDGPSGSCSSLVGSELDLESVQRSYTAPDRTGIRIYYSPPAVRRMEHRRRSQEANEPQQAHNGRSSPELSGSDLLESRSGCIAGSIPSVAKNGVGGSVDGMTSPSAFRGLEIGEISANLSDDMKEMTNCVRQAIRSSSLERKSTKEPGSQAMGMSTRSTQTVAQYVSIGLQTDNLHSSRGTGLHSKAWSSRPSTTTSSLASARTRQISTSLDKVHSRIERPCCSPKYGSPKLQRRVSSSRDRSLWSLHQRSFSGGGGSAWARSTTTRDSPVLNGLTDGLSSLFSVVEHSGSTELLWRADGASPAPQPPAAGKPSSVAACGSESGSQRYGGLVQEFFRNDCSSRGQGGVTLPGERVQRDSHGSLGVIGSFVSVDEPKPECVSAGVGGLGVLAGSNDNVTKIVNKRFMRQTAGEEMVNIMGGGKETMSNAGAAGPGMEVTLFSVFC</sequence>
<dbReference type="InterPro" id="IPR049885">
    <property type="entry name" value="MTCL1-3"/>
</dbReference>
<feature type="compositionally biased region" description="Low complexity" evidence="6">
    <location>
        <begin position="909"/>
        <end position="927"/>
    </location>
</feature>
<keyword evidence="3 5" id="KW-0175">Coiled coil</keyword>
<proteinExistence type="predicted"/>
<evidence type="ECO:0000256" key="4">
    <source>
        <dbReference type="ARBA" id="ARBA00023136"/>
    </source>
</evidence>
<dbReference type="GO" id="GO:0010506">
    <property type="term" value="P:regulation of autophagy"/>
    <property type="evidence" value="ECO:0007669"/>
    <property type="project" value="InterPro"/>
</dbReference>
<feature type="region of interest" description="Disordered" evidence="6">
    <location>
        <begin position="898"/>
        <end position="937"/>
    </location>
</feature>
<feature type="region of interest" description="Disordered" evidence="6">
    <location>
        <begin position="45"/>
        <end position="70"/>
    </location>
</feature>
<evidence type="ECO:0000256" key="2">
    <source>
        <dbReference type="ARBA" id="ARBA00022553"/>
    </source>
</evidence>
<dbReference type="InterPro" id="IPR027881">
    <property type="entry name" value="SOGA_CC"/>
</dbReference>
<evidence type="ECO:0000259" key="7">
    <source>
        <dbReference type="Pfam" id="PF11365"/>
    </source>
</evidence>
<feature type="region of interest" description="Disordered" evidence="6">
    <location>
        <begin position="382"/>
        <end position="412"/>
    </location>
</feature>
<protein>
    <submittedName>
        <fullName evidence="9">Microtubule crosslinking factor 2</fullName>
    </submittedName>
</protein>
<dbReference type="Ensembl" id="ENSSLUT00000006407.1">
    <property type="protein sequence ID" value="ENSSLUP00000006248.1"/>
    <property type="gene ID" value="ENSSLUG00000002732.1"/>
</dbReference>
<evidence type="ECO:0000256" key="3">
    <source>
        <dbReference type="ARBA" id="ARBA00023054"/>
    </source>
</evidence>
<reference evidence="9" key="1">
    <citation type="submission" date="2025-08" db="UniProtKB">
        <authorList>
            <consortium name="Ensembl"/>
        </authorList>
    </citation>
    <scope>IDENTIFICATION</scope>
</reference>
<dbReference type="Pfam" id="PF11365">
    <property type="entry name" value="SOGA"/>
    <property type="match status" value="2"/>
</dbReference>
<dbReference type="GeneTree" id="ENSGT00950000182982"/>
<name>A0A8D0CPR0_SANLU</name>
<dbReference type="PANTHER" id="PTHR15742">
    <property type="entry name" value="GIRDIN"/>
    <property type="match status" value="1"/>
</dbReference>
<evidence type="ECO:0000259" key="8">
    <source>
        <dbReference type="Pfam" id="PF14818"/>
    </source>
</evidence>